<feature type="transmembrane region" description="Helical" evidence="13">
    <location>
        <begin position="57"/>
        <end position="74"/>
    </location>
</feature>
<keyword evidence="10" id="KW-0408">Iron</keyword>
<keyword evidence="8" id="KW-0249">Electron transport</keyword>
<evidence type="ECO:0000256" key="6">
    <source>
        <dbReference type="ARBA" id="ARBA00022692"/>
    </source>
</evidence>
<keyword evidence="16" id="KW-1185">Reference proteome</keyword>
<evidence type="ECO:0000256" key="10">
    <source>
        <dbReference type="ARBA" id="ARBA00023004"/>
    </source>
</evidence>
<evidence type="ECO:0000256" key="1">
    <source>
        <dbReference type="ARBA" id="ARBA00001970"/>
    </source>
</evidence>
<evidence type="ECO:0000256" key="12">
    <source>
        <dbReference type="ARBA" id="ARBA00037975"/>
    </source>
</evidence>
<gene>
    <name evidence="15" type="ORF">DXH95_13385</name>
</gene>
<comment type="cofactor">
    <cofactor evidence="1">
        <name>heme b</name>
        <dbReference type="ChEBI" id="CHEBI:60344"/>
    </cofactor>
</comment>
<evidence type="ECO:0000256" key="11">
    <source>
        <dbReference type="ARBA" id="ARBA00023136"/>
    </source>
</evidence>
<dbReference type="Proteomes" id="UP000263833">
    <property type="component" value="Unassembled WGS sequence"/>
</dbReference>
<dbReference type="GO" id="GO:0022904">
    <property type="term" value="P:respiratory electron transport chain"/>
    <property type="evidence" value="ECO:0007669"/>
    <property type="project" value="InterPro"/>
</dbReference>
<evidence type="ECO:0000313" key="16">
    <source>
        <dbReference type="Proteomes" id="UP000263833"/>
    </source>
</evidence>
<organism evidence="15 16">
    <name type="scientific">Sphingorhabdus pulchriflava</name>
    <dbReference type="NCBI Taxonomy" id="2292257"/>
    <lineage>
        <taxon>Bacteria</taxon>
        <taxon>Pseudomonadati</taxon>
        <taxon>Pseudomonadota</taxon>
        <taxon>Alphaproteobacteria</taxon>
        <taxon>Sphingomonadales</taxon>
        <taxon>Sphingomonadaceae</taxon>
        <taxon>Sphingorhabdus</taxon>
    </lineage>
</organism>
<dbReference type="PANTHER" id="PTHR30529:SF1">
    <property type="entry name" value="CYTOCHROME B561 HOMOLOG 2"/>
    <property type="match status" value="1"/>
</dbReference>
<evidence type="ECO:0000256" key="7">
    <source>
        <dbReference type="ARBA" id="ARBA00022723"/>
    </source>
</evidence>
<feature type="transmembrane region" description="Helical" evidence="13">
    <location>
        <begin position="20"/>
        <end position="37"/>
    </location>
</feature>
<dbReference type="OrthoDB" id="1247465at2"/>
<evidence type="ECO:0000256" key="2">
    <source>
        <dbReference type="ARBA" id="ARBA00004651"/>
    </source>
</evidence>
<dbReference type="GO" id="GO:0046872">
    <property type="term" value="F:metal ion binding"/>
    <property type="evidence" value="ECO:0007669"/>
    <property type="project" value="UniProtKB-KW"/>
</dbReference>
<evidence type="ECO:0000256" key="4">
    <source>
        <dbReference type="ARBA" id="ARBA00022475"/>
    </source>
</evidence>
<keyword evidence="3" id="KW-0813">Transport</keyword>
<keyword evidence="9 13" id="KW-1133">Transmembrane helix</keyword>
<dbReference type="Pfam" id="PF01292">
    <property type="entry name" value="Ni_hydr_CYTB"/>
    <property type="match status" value="1"/>
</dbReference>
<evidence type="ECO:0000256" key="9">
    <source>
        <dbReference type="ARBA" id="ARBA00022989"/>
    </source>
</evidence>
<reference evidence="16" key="1">
    <citation type="submission" date="2018-08" db="EMBL/GenBank/DDBJ databases">
        <authorList>
            <person name="Kim S.-J."/>
            <person name="Jung G.-Y."/>
        </authorList>
    </citation>
    <scope>NUCLEOTIDE SEQUENCE [LARGE SCALE GENOMIC DNA]</scope>
    <source>
        <strain evidence="16">GY_G</strain>
    </source>
</reference>
<name>A0A371B5N7_9SPHN</name>
<protein>
    <submittedName>
        <fullName evidence="15">Cytochrome b</fullName>
    </submittedName>
</protein>
<comment type="subcellular location">
    <subcellularLocation>
        <location evidence="2">Cell membrane</location>
        <topology evidence="2">Multi-pass membrane protein</topology>
    </subcellularLocation>
</comment>
<evidence type="ECO:0000259" key="14">
    <source>
        <dbReference type="Pfam" id="PF01292"/>
    </source>
</evidence>
<evidence type="ECO:0000313" key="15">
    <source>
        <dbReference type="EMBL" id="RDV02905.1"/>
    </source>
</evidence>
<evidence type="ECO:0000256" key="5">
    <source>
        <dbReference type="ARBA" id="ARBA00022617"/>
    </source>
</evidence>
<evidence type="ECO:0000256" key="13">
    <source>
        <dbReference type="SAM" id="Phobius"/>
    </source>
</evidence>
<feature type="transmembrane region" description="Helical" evidence="13">
    <location>
        <begin position="152"/>
        <end position="169"/>
    </location>
</feature>
<evidence type="ECO:0000256" key="8">
    <source>
        <dbReference type="ARBA" id="ARBA00022982"/>
    </source>
</evidence>
<evidence type="ECO:0000256" key="3">
    <source>
        <dbReference type="ARBA" id="ARBA00022448"/>
    </source>
</evidence>
<dbReference type="GO" id="GO:0005886">
    <property type="term" value="C:plasma membrane"/>
    <property type="evidence" value="ECO:0007669"/>
    <property type="project" value="UniProtKB-SubCell"/>
</dbReference>
<dbReference type="EMBL" id="QRGP01000002">
    <property type="protein sequence ID" value="RDV02905.1"/>
    <property type="molecule type" value="Genomic_DNA"/>
</dbReference>
<feature type="transmembrane region" description="Helical" evidence="13">
    <location>
        <begin position="95"/>
        <end position="115"/>
    </location>
</feature>
<feature type="domain" description="Cytochrome b561 bacterial/Ni-hydrogenase" evidence="14">
    <location>
        <begin position="15"/>
        <end position="185"/>
    </location>
</feature>
<sequence length="185" mass="20573">MGRPDARRAATMTKYSKVAILFHWLIAILVIANFVLASMAEDLPREAQGALMAPHKALGVSILFLSVLRLFWRIGHKPPPLPESIAGWQAGLGKFVHLLFYFLIIAVPLSGWLMASAHPKAPPVDFFGMFDVTMPVGKDEGLAGIGHEVHEILTKPLFILILLHILGALKHQFADRLPFIQRMWP</sequence>
<keyword evidence="4" id="KW-1003">Cell membrane</keyword>
<comment type="caution">
    <text evidence="15">The sequence shown here is derived from an EMBL/GenBank/DDBJ whole genome shotgun (WGS) entry which is preliminary data.</text>
</comment>
<dbReference type="InterPro" id="IPR011577">
    <property type="entry name" value="Cyt_b561_bac/Ni-Hgenase"/>
</dbReference>
<proteinExistence type="inferred from homology"/>
<keyword evidence="5" id="KW-0349">Heme</keyword>
<keyword evidence="11 13" id="KW-0472">Membrane</keyword>
<dbReference type="InterPro" id="IPR052168">
    <property type="entry name" value="Cytochrome_b561_oxidase"/>
</dbReference>
<comment type="similarity">
    <text evidence="12">Belongs to the cytochrome b561 family.</text>
</comment>
<dbReference type="InterPro" id="IPR016174">
    <property type="entry name" value="Di-haem_cyt_TM"/>
</dbReference>
<keyword evidence="6 13" id="KW-0812">Transmembrane</keyword>
<dbReference type="SUPFAM" id="SSF81342">
    <property type="entry name" value="Transmembrane di-heme cytochromes"/>
    <property type="match status" value="1"/>
</dbReference>
<dbReference type="GO" id="GO:0009055">
    <property type="term" value="F:electron transfer activity"/>
    <property type="evidence" value="ECO:0007669"/>
    <property type="project" value="InterPro"/>
</dbReference>
<keyword evidence="7" id="KW-0479">Metal-binding</keyword>
<dbReference type="AlphaFoldDB" id="A0A371B5N7"/>
<dbReference type="GO" id="GO:0020037">
    <property type="term" value="F:heme binding"/>
    <property type="evidence" value="ECO:0007669"/>
    <property type="project" value="TreeGrafter"/>
</dbReference>
<accession>A0A371B5N7</accession>
<dbReference type="PANTHER" id="PTHR30529">
    <property type="entry name" value="CYTOCHROME B561"/>
    <property type="match status" value="1"/>
</dbReference>